<dbReference type="OrthoDB" id="2506705at2759"/>
<evidence type="ECO:0000256" key="1">
    <source>
        <dbReference type="SAM" id="MobiDB-lite"/>
    </source>
</evidence>
<dbReference type="VEuPathDB" id="FungiDB:VP01_869g2"/>
<dbReference type="AlphaFoldDB" id="A0A0L6U8T4"/>
<gene>
    <name evidence="2" type="ORF">VP01_869g2</name>
</gene>
<proteinExistence type="predicted"/>
<protein>
    <submittedName>
        <fullName evidence="2">Uncharacterized protein</fullName>
    </submittedName>
</protein>
<comment type="caution">
    <text evidence="2">The sequence shown here is derived from an EMBL/GenBank/DDBJ whole genome shotgun (WGS) entry which is preliminary data.</text>
</comment>
<keyword evidence="3" id="KW-1185">Reference proteome</keyword>
<reference evidence="2 3" key="1">
    <citation type="submission" date="2015-08" db="EMBL/GenBank/DDBJ databases">
        <title>Next Generation Sequencing and Analysis of the Genome of Puccinia sorghi L Schw, the Causal Agent of Maize Common Rust.</title>
        <authorList>
            <person name="Rochi L."/>
            <person name="Burguener G."/>
            <person name="Darino M."/>
            <person name="Turjanski A."/>
            <person name="Kreff E."/>
            <person name="Dieguez M.J."/>
            <person name="Sacco F."/>
        </authorList>
    </citation>
    <scope>NUCLEOTIDE SEQUENCE [LARGE SCALE GENOMIC DNA]</scope>
    <source>
        <strain evidence="2 3">RO10H11247</strain>
    </source>
</reference>
<evidence type="ECO:0000313" key="2">
    <source>
        <dbReference type="EMBL" id="KNZ44911.1"/>
    </source>
</evidence>
<name>A0A0L6U8T4_9BASI</name>
<organism evidence="2 3">
    <name type="scientific">Puccinia sorghi</name>
    <dbReference type="NCBI Taxonomy" id="27349"/>
    <lineage>
        <taxon>Eukaryota</taxon>
        <taxon>Fungi</taxon>
        <taxon>Dikarya</taxon>
        <taxon>Basidiomycota</taxon>
        <taxon>Pucciniomycotina</taxon>
        <taxon>Pucciniomycetes</taxon>
        <taxon>Pucciniales</taxon>
        <taxon>Pucciniaceae</taxon>
        <taxon>Puccinia</taxon>
    </lineage>
</organism>
<sequence length="634" mass="72534">MEVISALNRVVPSSRTSDGCSCSPRICAKNERIISLSTPSGVASQSKANPDSYSARSQADGILTERLDIGQVEEGDDNFETGKSSDRHRKHGGNWVGRIPQGEAQASRPSCSHRRPLREGNSGADLRLAKLLEVGTSNTGRQDSKEDMDEASSITNHFKLLEISQRKAALELENKREERFRTSFQPRESANPGEIFPGVIKGKWSDVVHTSQPLLSRVVDITKAKAASALHGRSGEEEATPLRMHETISRFALNFFERQLNLSNPDDHLPLEELSNETYKTLKFVWNSNPKGVVQGMQRAAAIHPHLNRYEFHRRIVTFTTQITQKTILENWPLIKKTLQGGQLKVPQSILNKFEDYFMLTHEFPDVFVWSEKYFSGKHPNWKPLTKKGQNPSSLYLSVVGKIEHHRRQRGTNEYLITKPQWNLSTKLLEEAKQAEKTNGVNVWNIAHVILGLGLGEEKDWEFCEDVEIYNRAIVLDQLLASWYDEIPWFQSADRAWLKRTFKNHYDQQFSSLCRTAAERLYKHDQLSSSRLLDQTDKLGTEKSRGDTMIPKILEERVEQRLMVKEHGLDEKILLTINLLKDQHTLTDGHTIDWSSIWRSWPAELVELDLEQREFAMQWLHNVLVRTTGNIINS</sequence>
<dbReference type="EMBL" id="LAVV01014270">
    <property type="protein sequence ID" value="KNZ44911.1"/>
    <property type="molecule type" value="Genomic_DNA"/>
</dbReference>
<evidence type="ECO:0000313" key="3">
    <source>
        <dbReference type="Proteomes" id="UP000037035"/>
    </source>
</evidence>
<accession>A0A0L6U8T4</accession>
<feature type="compositionally biased region" description="Polar residues" evidence="1">
    <location>
        <begin position="38"/>
        <end position="57"/>
    </location>
</feature>
<dbReference type="Proteomes" id="UP000037035">
    <property type="component" value="Unassembled WGS sequence"/>
</dbReference>
<feature type="region of interest" description="Disordered" evidence="1">
    <location>
        <begin position="38"/>
        <end position="126"/>
    </location>
</feature>